<evidence type="ECO:0000313" key="1">
    <source>
        <dbReference type="EMBL" id="PSR27152.1"/>
    </source>
</evidence>
<dbReference type="EMBL" id="PXYX01000015">
    <property type="protein sequence ID" value="PSR27152.1"/>
    <property type="molecule type" value="Genomic_DNA"/>
</dbReference>
<reference evidence="1 2" key="1">
    <citation type="journal article" date="2014" name="BMC Genomics">
        <title>Comparison of environmental and isolate Sulfobacillus genomes reveals diverse carbon, sulfur, nitrogen, and hydrogen metabolisms.</title>
        <authorList>
            <person name="Justice N.B."/>
            <person name="Norman A."/>
            <person name="Brown C.T."/>
            <person name="Singh A."/>
            <person name="Thomas B.C."/>
            <person name="Banfield J.F."/>
        </authorList>
    </citation>
    <scope>NUCLEOTIDE SEQUENCE [LARGE SCALE GENOMIC DNA]</scope>
    <source>
        <strain evidence="1">AMDSBA5</strain>
    </source>
</reference>
<dbReference type="AlphaFoldDB" id="A0A2T2WY45"/>
<dbReference type="Gene3D" id="3.40.50.300">
    <property type="entry name" value="P-loop containing nucleotide triphosphate hydrolases"/>
    <property type="match status" value="1"/>
</dbReference>
<sequence length="201" mass="22208">MTTTVSLSMWDLVDQQILSAETAYRLVTHVRQHHRLLVTGSSGTGKTTLLRALLHESLMPDQSVVIVQPLNEWPSLPGARDLRITGPLTMSTLDLVQTISPDYVIIDHEGDGSEILHAVVHHPYPGLLMTWNTGIQRDPAILKAWDLVVRCSRDVHYRRTVEIIHDMAIDNLQASIFASGPVTIIPCGSGMVRSLPMLGHA</sequence>
<organism evidence="1 2">
    <name type="scientific">Sulfobacillus thermosulfidooxidans</name>
    <dbReference type="NCBI Taxonomy" id="28034"/>
    <lineage>
        <taxon>Bacteria</taxon>
        <taxon>Bacillati</taxon>
        <taxon>Bacillota</taxon>
        <taxon>Clostridia</taxon>
        <taxon>Eubacteriales</taxon>
        <taxon>Clostridiales Family XVII. Incertae Sedis</taxon>
        <taxon>Sulfobacillus</taxon>
    </lineage>
</organism>
<accession>A0A2T2WY45</accession>
<evidence type="ECO:0000313" key="2">
    <source>
        <dbReference type="Proteomes" id="UP000242705"/>
    </source>
</evidence>
<comment type="caution">
    <text evidence="1">The sequence shown here is derived from an EMBL/GenBank/DDBJ whole genome shotgun (WGS) entry which is preliminary data.</text>
</comment>
<dbReference type="SUPFAM" id="SSF52540">
    <property type="entry name" value="P-loop containing nucleoside triphosphate hydrolases"/>
    <property type="match status" value="2"/>
</dbReference>
<proteinExistence type="predicted"/>
<dbReference type="InterPro" id="IPR027417">
    <property type="entry name" value="P-loop_NTPase"/>
</dbReference>
<gene>
    <name evidence="1" type="ORF">C7B47_08780</name>
</gene>
<protein>
    <recommendedName>
        <fullName evidence="3">AAA+ ATPase domain-containing protein</fullName>
    </recommendedName>
</protein>
<name>A0A2T2WY45_SULTH</name>
<dbReference type="Proteomes" id="UP000242705">
    <property type="component" value="Unassembled WGS sequence"/>
</dbReference>
<evidence type="ECO:0008006" key="3">
    <source>
        <dbReference type="Google" id="ProtNLM"/>
    </source>
</evidence>